<feature type="region of interest" description="Disordered" evidence="9">
    <location>
        <begin position="723"/>
        <end position="748"/>
    </location>
</feature>
<dbReference type="GO" id="GO:0005886">
    <property type="term" value="C:plasma membrane"/>
    <property type="evidence" value="ECO:0007669"/>
    <property type="project" value="UniProtKB-SubCell"/>
</dbReference>
<feature type="region of interest" description="Disordered" evidence="9">
    <location>
        <begin position="1459"/>
        <end position="1490"/>
    </location>
</feature>
<evidence type="ECO:0000256" key="5">
    <source>
        <dbReference type="ARBA" id="ARBA00022692"/>
    </source>
</evidence>
<feature type="compositionally biased region" description="Basic residues" evidence="9">
    <location>
        <begin position="369"/>
        <end position="380"/>
    </location>
</feature>
<feature type="compositionally biased region" description="Acidic residues" evidence="9">
    <location>
        <begin position="839"/>
        <end position="851"/>
    </location>
</feature>
<feature type="region of interest" description="Disordered" evidence="9">
    <location>
        <begin position="66"/>
        <end position="98"/>
    </location>
</feature>
<dbReference type="InterPro" id="IPR036259">
    <property type="entry name" value="MFS_trans_sf"/>
</dbReference>
<feature type="transmembrane region" description="Helical" evidence="10">
    <location>
        <begin position="1367"/>
        <end position="1389"/>
    </location>
</feature>
<dbReference type="InterPro" id="IPR005829">
    <property type="entry name" value="Sugar_transporter_CS"/>
</dbReference>
<gene>
    <name evidence="12" type="ORF">PHSY_004681</name>
</gene>
<feature type="region of interest" description="Disordered" evidence="9">
    <location>
        <begin position="781"/>
        <end position="854"/>
    </location>
</feature>
<feature type="compositionally biased region" description="Basic residues" evidence="9">
    <location>
        <begin position="1104"/>
        <end position="1119"/>
    </location>
</feature>
<feature type="compositionally biased region" description="Acidic residues" evidence="9">
    <location>
        <begin position="1210"/>
        <end position="1222"/>
    </location>
</feature>
<dbReference type="Pfam" id="PF16969">
    <property type="entry name" value="SRP68"/>
    <property type="match status" value="1"/>
</dbReference>
<feature type="compositionally biased region" description="Basic residues" evidence="9">
    <location>
        <begin position="554"/>
        <end position="571"/>
    </location>
</feature>
<proteinExistence type="inferred from homology"/>
<feature type="transmembrane region" description="Helical" evidence="10">
    <location>
        <begin position="1565"/>
        <end position="1585"/>
    </location>
</feature>
<dbReference type="InterPro" id="IPR026258">
    <property type="entry name" value="SRP68"/>
</dbReference>
<dbReference type="InterPro" id="IPR050814">
    <property type="entry name" value="Myo-inositol_Transporter"/>
</dbReference>
<feature type="region of interest" description="Disordered" evidence="9">
    <location>
        <begin position="352"/>
        <end position="409"/>
    </location>
</feature>
<dbReference type="HOGENOM" id="CLU_241016_0_0_1"/>
<dbReference type="Gene3D" id="1.20.1250.20">
    <property type="entry name" value="MFS general substrate transporter like domains"/>
    <property type="match status" value="2"/>
</dbReference>
<accession>R9P769</accession>
<feature type="transmembrane region" description="Helical" evidence="10">
    <location>
        <begin position="1597"/>
        <end position="1619"/>
    </location>
</feature>
<feature type="compositionally biased region" description="Basic and acidic residues" evidence="9">
    <location>
        <begin position="352"/>
        <end position="368"/>
    </location>
</feature>
<feature type="compositionally biased region" description="Low complexity" evidence="9">
    <location>
        <begin position="87"/>
        <end position="96"/>
    </location>
</feature>
<feature type="transmembrane region" description="Helical" evidence="10">
    <location>
        <begin position="1337"/>
        <end position="1355"/>
    </location>
</feature>
<reference evidence="13" key="1">
    <citation type="journal article" date="2013" name="Genome Announc.">
        <title>Draft genome sequence of the basidiomycetous yeast-like fungus Pseudozyma hubeiensis SY62, which produces an abundant amount of the biosurfactant mannosylerythritol lipids.</title>
        <authorList>
            <person name="Konishi M."/>
            <person name="Hatada Y."/>
            <person name="Horiuchi J."/>
        </authorList>
    </citation>
    <scope>NUCLEOTIDE SEQUENCE [LARGE SCALE GENOMIC DNA]</scope>
    <source>
        <strain evidence="13">SY62</strain>
    </source>
</reference>
<feature type="compositionally biased region" description="Low complexity" evidence="9">
    <location>
        <begin position="1167"/>
        <end position="1184"/>
    </location>
</feature>
<evidence type="ECO:0000256" key="7">
    <source>
        <dbReference type="ARBA" id="ARBA00023136"/>
    </source>
</evidence>
<dbReference type="PANTHER" id="PTHR48020">
    <property type="entry name" value="PROTON MYO-INOSITOL COTRANSPORTER"/>
    <property type="match status" value="1"/>
</dbReference>
<feature type="compositionally biased region" description="Low complexity" evidence="9">
    <location>
        <begin position="792"/>
        <end position="816"/>
    </location>
</feature>
<name>R9P769_PSEHS</name>
<feature type="compositionally biased region" description="Basic and acidic residues" evidence="9">
    <location>
        <begin position="689"/>
        <end position="701"/>
    </location>
</feature>
<feature type="transmembrane region" description="Helical" evidence="10">
    <location>
        <begin position="1531"/>
        <end position="1553"/>
    </location>
</feature>
<dbReference type="eggNOG" id="KOG0254">
    <property type="taxonomic scope" value="Eukaryota"/>
</dbReference>
<dbReference type="InterPro" id="IPR003663">
    <property type="entry name" value="Sugar/inositol_transpt"/>
</dbReference>
<dbReference type="PROSITE" id="PS00217">
    <property type="entry name" value="SUGAR_TRANSPORT_2"/>
    <property type="match status" value="1"/>
</dbReference>
<dbReference type="PANTHER" id="PTHR48020:SF12">
    <property type="entry name" value="PROTON MYO-INOSITOL COTRANSPORTER"/>
    <property type="match status" value="1"/>
</dbReference>
<evidence type="ECO:0000313" key="13">
    <source>
        <dbReference type="Proteomes" id="UP000014071"/>
    </source>
</evidence>
<comment type="subcellular location">
    <subcellularLocation>
        <location evidence="1">Cell membrane</location>
        <topology evidence="1">Multi-pass membrane protein</topology>
    </subcellularLocation>
</comment>
<dbReference type="InterPro" id="IPR020846">
    <property type="entry name" value="MFS_dom"/>
</dbReference>
<feature type="region of interest" description="Disordered" evidence="9">
    <location>
        <begin position="679"/>
        <end position="701"/>
    </location>
</feature>
<evidence type="ECO:0000256" key="8">
    <source>
        <dbReference type="ARBA" id="ARBA00049119"/>
    </source>
</evidence>
<comment type="catalytic activity">
    <reaction evidence="8">
        <text>myo-inositol(out) + H(+)(out) = myo-inositol(in) + H(+)(in)</text>
        <dbReference type="Rhea" id="RHEA:60364"/>
        <dbReference type="ChEBI" id="CHEBI:15378"/>
        <dbReference type="ChEBI" id="CHEBI:17268"/>
    </reaction>
</comment>
<evidence type="ECO:0000256" key="1">
    <source>
        <dbReference type="ARBA" id="ARBA00004651"/>
    </source>
</evidence>
<dbReference type="GO" id="GO:0015798">
    <property type="term" value="P:myo-inositol transport"/>
    <property type="evidence" value="ECO:0007669"/>
    <property type="project" value="UniProtKB-ARBA"/>
</dbReference>
<keyword evidence="3" id="KW-0813">Transport</keyword>
<evidence type="ECO:0000256" key="10">
    <source>
        <dbReference type="SAM" id="Phobius"/>
    </source>
</evidence>
<evidence type="ECO:0000313" key="12">
    <source>
        <dbReference type="EMBL" id="GAC97097.1"/>
    </source>
</evidence>
<feature type="compositionally biased region" description="Polar residues" evidence="9">
    <location>
        <begin position="1123"/>
        <end position="1136"/>
    </location>
</feature>
<dbReference type="RefSeq" id="XP_012190684.1">
    <property type="nucleotide sequence ID" value="XM_012335294.1"/>
</dbReference>
<dbReference type="GeneID" id="24109963"/>
<comment type="similarity">
    <text evidence="2">Belongs to the major facilitator superfamily. Sugar transporter (TC 2.A.1.1) family.</text>
</comment>
<dbReference type="Gene3D" id="1.10.3450.40">
    <property type="entry name" value="Signal recognition particle, SRP68 subunit, RNA-binding domain"/>
    <property type="match status" value="1"/>
</dbReference>
<keyword evidence="4" id="KW-1003">Cell membrane</keyword>
<dbReference type="GO" id="GO:0006614">
    <property type="term" value="P:SRP-dependent cotranslational protein targeting to membrane"/>
    <property type="evidence" value="ECO:0007669"/>
    <property type="project" value="InterPro"/>
</dbReference>
<evidence type="ECO:0000259" key="11">
    <source>
        <dbReference type="PROSITE" id="PS50850"/>
    </source>
</evidence>
<evidence type="ECO:0000256" key="6">
    <source>
        <dbReference type="ARBA" id="ARBA00022989"/>
    </source>
</evidence>
<dbReference type="GO" id="GO:0005786">
    <property type="term" value="C:signal recognition particle, endoplasmic reticulum targeting"/>
    <property type="evidence" value="ECO:0007669"/>
    <property type="project" value="InterPro"/>
</dbReference>
<keyword evidence="5 10" id="KW-0812">Transmembrane</keyword>
<dbReference type="GO" id="GO:0022857">
    <property type="term" value="F:transmembrane transporter activity"/>
    <property type="evidence" value="ECO:0007669"/>
    <property type="project" value="InterPro"/>
</dbReference>
<organism evidence="12 13">
    <name type="scientific">Pseudozyma hubeiensis (strain SY62)</name>
    <name type="common">Yeast</name>
    <dbReference type="NCBI Taxonomy" id="1305764"/>
    <lineage>
        <taxon>Eukaryota</taxon>
        <taxon>Fungi</taxon>
        <taxon>Dikarya</taxon>
        <taxon>Basidiomycota</taxon>
        <taxon>Ustilaginomycotina</taxon>
        <taxon>Ustilaginomycetes</taxon>
        <taxon>Ustilaginales</taxon>
        <taxon>Ustilaginaceae</taxon>
        <taxon>Pseudozyma</taxon>
    </lineage>
</organism>
<dbReference type="CDD" id="cd15481">
    <property type="entry name" value="SRP68-RBD"/>
    <property type="match status" value="1"/>
</dbReference>
<dbReference type="eggNOG" id="KOG2460">
    <property type="taxonomic scope" value="Eukaryota"/>
</dbReference>
<dbReference type="GO" id="GO:0005047">
    <property type="term" value="F:signal recognition particle binding"/>
    <property type="evidence" value="ECO:0007669"/>
    <property type="project" value="InterPro"/>
</dbReference>
<feature type="domain" description="Major facilitator superfamily (MFS) profile" evidence="11">
    <location>
        <begin position="1240"/>
        <end position="1696"/>
    </location>
</feature>
<keyword evidence="6 10" id="KW-1133">Transmembrane helix</keyword>
<evidence type="ECO:0000256" key="2">
    <source>
        <dbReference type="ARBA" id="ARBA00010992"/>
    </source>
</evidence>
<dbReference type="PRINTS" id="PR00171">
    <property type="entry name" value="SUGRTRNSPORT"/>
</dbReference>
<dbReference type="InterPro" id="IPR038253">
    <property type="entry name" value="SRP68_N_sf"/>
</dbReference>
<dbReference type="PROSITE" id="PS50850">
    <property type="entry name" value="MFS"/>
    <property type="match status" value="1"/>
</dbReference>
<feature type="compositionally biased region" description="Basic and acidic residues" evidence="9">
    <location>
        <begin position="1465"/>
        <end position="1481"/>
    </location>
</feature>
<evidence type="ECO:0000256" key="4">
    <source>
        <dbReference type="ARBA" id="ARBA00022475"/>
    </source>
</evidence>
<dbReference type="Pfam" id="PF00083">
    <property type="entry name" value="Sugar_tr"/>
    <property type="match status" value="2"/>
</dbReference>
<dbReference type="GO" id="GO:0030942">
    <property type="term" value="F:endoplasmic reticulum signal peptide binding"/>
    <property type="evidence" value="ECO:0007669"/>
    <property type="project" value="InterPro"/>
</dbReference>
<dbReference type="GO" id="GO:0008312">
    <property type="term" value="F:7S RNA binding"/>
    <property type="evidence" value="ECO:0007669"/>
    <property type="project" value="InterPro"/>
</dbReference>
<feature type="region of interest" description="Disordered" evidence="9">
    <location>
        <begin position="485"/>
        <end position="576"/>
    </location>
</feature>
<feature type="compositionally biased region" description="Basic residues" evidence="9">
    <location>
        <begin position="514"/>
        <end position="523"/>
    </location>
</feature>
<evidence type="ECO:0000256" key="3">
    <source>
        <dbReference type="ARBA" id="ARBA00022448"/>
    </source>
</evidence>
<sequence>MRGSDSWNEGSAVAGTSLRLEPRLISEARNEHGMRQQDFARYRRYCASKSHRLRELLSITHADASHKVDAKKTKGAKAARGKKPKKAQQAAAQSADAKGHGNVFTAKKLDIAQVADARPAHLLLFEAERAWAYSQELRAEAFDDEANPQLRKRGISRLRRAEQWSDSLYKLVQALSARFDVYARAETAAYLLIVKATTAFDRSQSEKALQTLSVARKLLNAIASNSATSRAEALANSFVDAGEAQMRYSAYQLGNSEQDMDKIAASTATTEICEQILPGHAQLVQELASAKEKAGSTKKQALSLNWHGRDIPVRNPELLDTIVAAQSEEASLRESVKVEAISDKAAEAAFAADRKSKSALPESKDGKRVRLSHAQRKAKKREIAQGESSADGARSAANTATARLGKGGRTELDPFDRALSAFTDAEDVARKLVEDNAEALSKSHSARYETASKDLQTAHDLIFYRLLALRVWRNLRLVAEVERRAEKREKRAMSGVEARLKGKANLSSASAAQKRSHKSKGKQQKLQEAIAAKKARGPRKNPPGSRAKMPRTTPRSHARKPARSGTRKLRTRQALARENRARAIAAQKSKRRGARAVPSLAKLLDAAETSLVAMGSIGLIESEPDVSSLVEAKAAWFRSEILRHLARAFSLSGAHAEAVLLLTRAQLYIRQARQAADLAEDVDEEDADFPPRLKSSDGPDAVFDHSDQALESLKCGVQKSLLKAQQSKRKSRVGKGKASSSMSDSRAGQALQELARKYIDFDPVSLQEAQKVPEDVKVEYEREQQAALNPTAAQTQAKASKAPSKSKPAATSVAKAVKAEPVQPVADEEAGEAEHFEDHDDDEDDSDDEGDYSLAYDPANALAEEEEARLEAEAAAKKKAFAVQDPSSPTDVEAHLASNARLFQNMSSLLADACCCPRSCVLNLAALRPSAAFTFKNARERLQILAITSLVLFGAMRAGDICPDAGYPNHFTVQWKRILFFVHQVNGQMTLAVIITLRYLKGEKFDHNKLRQVLLNSRPDIPTRVDPVRLLAILACCDAAMLDVTHPAHLEVSGMAPSNLDPSTKRFEFEISPNLKETTVFRTVNRTDSKRSVSLRLKRLPSSKTKGLRKLGTRDKRRAAASSLPSFRISSPTSSDSDFELDTFSTPADEVDGSTIGGRGAKGIGGTKMADPASAATDAVSATVGRTRRGKADQLADLDRFNPLRSTQVDGDDEDEGEDESDLSPLDDSGLSSASYLARLTGVACLGGLQFGWDTGIASGMLVAIHADLGHELSEGEQELIVSATTVGAILGSIVAGRMADWLGRKKVMIGSGILFLLGALEQAASQVVRELVLGRVLVGLGVGMASMVVPTYLAEVAPTKVRGRVVGINSLLVTGGQVIAYLIDAAFYHLPHGWRWMVLAGGIPAVFQLVGMIYLDESPRWLVARGRIIRARRVLQRIYPHASVRMIDNEIDRIARSMQGATRHSVDPDASHAADRRAEEDNQGTHNDLQSTLGRISAAPAQITSSARETTTHVKSKLNMLVHDPTHRRALMIACALQFFQQATGANSLLYYSSRLLMMAGFVVNPNAAAIGIAIANFGGTVIAVRYIDSWGRRRLLLYTTAAMSFFLALVATGFSQIDLGPVIGSPEQTEHASTSAWPYLTLLFMIFFTLSYALGLGIVPWLVQSEIFSGQSHAVHHNQYRAMFYEIGRAESRV</sequence>
<keyword evidence="13" id="KW-1185">Reference proteome</keyword>
<dbReference type="Proteomes" id="UP000014071">
    <property type="component" value="Unassembled WGS sequence"/>
</dbReference>
<feature type="compositionally biased region" description="Basic residues" evidence="9">
    <location>
        <begin position="726"/>
        <end position="735"/>
    </location>
</feature>
<feature type="compositionally biased region" description="Basic residues" evidence="9">
    <location>
        <begin position="73"/>
        <end position="86"/>
    </location>
</feature>
<dbReference type="InterPro" id="IPR034652">
    <property type="entry name" value="SRP68-RBD"/>
</dbReference>
<dbReference type="GO" id="GO:0015791">
    <property type="term" value="P:polyol transmembrane transport"/>
    <property type="evidence" value="ECO:0007669"/>
    <property type="project" value="UniProtKB-ARBA"/>
</dbReference>
<feature type="compositionally biased region" description="Gly residues" evidence="9">
    <location>
        <begin position="1155"/>
        <end position="1166"/>
    </location>
</feature>
<dbReference type="EMBL" id="DF238808">
    <property type="protein sequence ID" value="GAC97097.1"/>
    <property type="molecule type" value="Genomic_DNA"/>
</dbReference>
<feature type="compositionally biased region" description="Acidic residues" evidence="9">
    <location>
        <begin position="679"/>
        <end position="688"/>
    </location>
</feature>
<feature type="region of interest" description="Disordered" evidence="9">
    <location>
        <begin position="1104"/>
        <end position="1228"/>
    </location>
</feature>
<feature type="transmembrane region" description="Helical" evidence="10">
    <location>
        <begin position="1395"/>
        <end position="1416"/>
    </location>
</feature>
<dbReference type="InterPro" id="IPR005828">
    <property type="entry name" value="MFS_sugar_transport-like"/>
</dbReference>
<protein>
    <recommendedName>
        <fullName evidence="11">Major facilitator superfamily (MFS) profile domain-containing protein</fullName>
    </recommendedName>
</protein>
<evidence type="ECO:0000256" key="9">
    <source>
        <dbReference type="SAM" id="MobiDB-lite"/>
    </source>
</evidence>
<dbReference type="PROSITE" id="PS00216">
    <property type="entry name" value="SUGAR_TRANSPORT_1"/>
    <property type="match status" value="2"/>
</dbReference>
<keyword evidence="7 10" id="KW-0472">Membrane</keyword>
<feature type="transmembrane region" description="Helical" evidence="10">
    <location>
        <begin position="1639"/>
        <end position="1665"/>
    </location>
</feature>
<feature type="compositionally biased region" description="Basic and acidic residues" evidence="9">
    <location>
        <begin position="1190"/>
        <end position="1202"/>
    </location>
</feature>
<dbReference type="OrthoDB" id="10255118at2759"/>
<dbReference type="SUPFAM" id="SSF103473">
    <property type="entry name" value="MFS general substrate transporter"/>
    <property type="match status" value="1"/>
</dbReference>